<keyword evidence="3" id="KW-1185">Reference proteome</keyword>
<reference evidence="3" key="1">
    <citation type="submission" date="2024-07" db="EMBL/GenBank/DDBJ databases">
        <title>Two chromosome-level genome assemblies of Korean endemic species Abeliophyllum distichum and Forsythia ovata (Oleaceae).</title>
        <authorList>
            <person name="Jang H."/>
        </authorList>
    </citation>
    <scope>NUCLEOTIDE SEQUENCE [LARGE SCALE GENOMIC DNA]</scope>
</reference>
<dbReference type="InterPro" id="IPR008978">
    <property type="entry name" value="HSP20-like_chaperone"/>
</dbReference>
<dbReference type="PANTHER" id="PTHR34661">
    <property type="entry name" value="INCREASED DNA METHYLATION 3"/>
    <property type="match status" value="1"/>
</dbReference>
<feature type="compositionally biased region" description="Basic and acidic residues" evidence="1">
    <location>
        <begin position="20"/>
        <end position="43"/>
    </location>
</feature>
<dbReference type="InterPro" id="IPR039321">
    <property type="entry name" value="IDM2/3-like"/>
</dbReference>
<dbReference type="CDD" id="cd06464">
    <property type="entry name" value="ACD_sHsps-like"/>
    <property type="match status" value="1"/>
</dbReference>
<feature type="region of interest" description="Disordered" evidence="1">
    <location>
        <begin position="20"/>
        <end position="49"/>
    </location>
</feature>
<dbReference type="PANTHER" id="PTHR34661:SF1">
    <property type="entry name" value="INCREASED DNA METHYLATION 3"/>
    <property type="match status" value="1"/>
</dbReference>
<dbReference type="Proteomes" id="UP001604336">
    <property type="component" value="Unassembled WGS sequence"/>
</dbReference>
<evidence type="ECO:0000313" key="2">
    <source>
        <dbReference type="EMBL" id="KAL2471837.1"/>
    </source>
</evidence>
<dbReference type="FunFam" id="2.60.40.790:FF:000049">
    <property type="entry name" value="Increased DNA methylation 3"/>
    <property type="match status" value="1"/>
</dbReference>
<evidence type="ECO:0000313" key="3">
    <source>
        <dbReference type="Proteomes" id="UP001604336"/>
    </source>
</evidence>
<dbReference type="AlphaFoldDB" id="A0ABD1Q6L3"/>
<dbReference type="EMBL" id="JBFOLK010000012">
    <property type="protein sequence ID" value="KAL2471837.1"/>
    <property type="molecule type" value="Genomic_DNA"/>
</dbReference>
<comment type="caution">
    <text evidence="2">The sequence shown here is derived from an EMBL/GenBank/DDBJ whole genome shotgun (WGS) entry which is preliminary data.</text>
</comment>
<dbReference type="Gene3D" id="2.60.40.790">
    <property type="match status" value="1"/>
</dbReference>
<gene>
    <name evidence="2" type="ORF">Adt_39973</name>
</gene>
<protein>
    <submittedName>
        <fullName evidence="2">Increased DNA methylation 3</fullName>
    </submittedName>
</protein>
<evidence type="ECO:0000256" key="1">
    <source>
        <dbReference type="SAM" id="MobiDB-lite"/>
    </source>
</evidence>
<organism evidence="2 3">
    <name type="scientific">Abeliophyllum distichum</name>
    <dbReference type="NCBI Taxonomy" id="126358"/>
    <lineage>
        <taxon>Eukaryota</taxon>
        <taxon>Viridiplantae</taxon>
        <taxon>Streptophyta</taxon>
        <taxon>Embryophyta</taxon>
        <taxon>Tracheophyta</taxon>
        <taxon>Spermatophyta</taxon>
        <taxon>Magnoliopsida</taxon>
        <taxon>eudicotyledons</taxon>
        <taxon>Gunneridae</taxon>
        <taxon>Pentapetalae</taxon>
        <taxon>asterids</taxon>
        <taxon>lamiids</taxon>
        <taxon>Lamiales</taxon>
        <taxon>Oleaceae</taxon>
        <taxon>Forsythieae</taxon>
        <taxon>Abeliophyllum</taxon>
    </lineage>
</organism>
<name>A0ABD1Q6L3_9LAMI</name>
<accession>A0ABD1Q6L3</accession>
<sequence length="200" mass="21950">MDTLDSEKMVKRIVRGRTRTKLDADDLETDTSKCQDHEEKSHNSDSLQVSAFPGASNLDKPYMMPLLPIPNVERYYLNASLILTGTACKGGTGPPVGAVDIGVSKSAYYFRVALPGVKKDPGHFSCEIDRDGKVSVRGVTSTGVKTVSKYSRVFEMKFQQQCPPGPFTLCFSLPGPVDPRLFSPYFRSDGIFEAVVAKCE</sequence>
<proteinExistence type="predicted"/>